<dbReference type="PANTHER" id="PTHR38454">
    <property type="entry name" value="INTEGRAL MEMBRANE PROTEIN-RELATED"/>
    <property type="match status" value="1"/>
</dbReference>
<dbReference type="InterPro" id="IPR018580">
    <property type="entry name" value="Uncharacterised_YfhO"/>
</dbReference>
<gene>
    <name evidence="2" type="ORF">GMA92_07720</name>
</gene>
<protein>
    <submittedName>
        <fullName evidence="2">YfhO family protein</fullName>
    </submittedName>
</protein>
<feature type="transmembrane region" description="Helical" evidence="1">
    <location>
        <begin position="322"/>
        <end position="341"/>
    </location>
</feature>
<evidence type="ECO:0000313" key="3">
    <source>
        <dbReference type="Proteomes" id="UP000487649"/>
    </source>
</evidence>
<keyword evidence="1" id="KW-0812">Transmembrane</keyword>
<sequence length="855" mass="99538">MKKYHYMLILVGIVLLAHLKYVLTGELMIFYGDNLTQVLPFYYHGWDLVHSGELNFWDWTHGLGSSVFSHVYYFLTSPFFWLTTLFPRDVIPTLFLYWYIIKISLIGIFSFLWLSKLNKKLGVAFIGALVIMFSGWVLTYYHFFFFLDAFLLYPLILYAIERYLEEKKFGLMVLLVALITMMNFYFSYQFIPFAMMYSLFRNFLMNRGKEIFLTQLKIIGFYLLGIGIGGLILIPSALIIIQTPRLSESGTSLTSVVTLKQFYRYVTSIFFPVGHRFDPNFLISCTTDPGIGWGGGASLYTTILTPVVVPLLLFLKDKREKMGYVIFLGILSFFFVFKIFYVLLQGSLDTRWMYMFMFLFVMMLTRFLDAYFKDREEAFYTKYLKTALMVMAGTVIVIVWGLYGFTLWRQWNVNAHELVMLKNHCLLASILVIIFTLTLVLPKIKYKIVILSVFIALEGLISFRNLLSTDAPLTKENLDYEAVERSDFFKALQEMDDSFYRVEFRTTQKGKPADDNLPMSSNFKGFRFYTSVYQYSQDQFLSPLKVASWTTSQQIGKENVLNLLAYKYYIDFSGGEANLPYGFQYLTHLNGAIVYENQFYTDLGFTFNQVISESDFNSKSALEQNLLYPYYLVVPDEYASHSFRDINPLEELTSILEWGKPGFFSFEYEEPKEKTMVYVENFGSPDLEVRAYLDGELVFEQIGYQFDYAGFYIEPKFDYLEVVVGDYGDPLALVNIYLDENLSRYDELYTTRQTQGLDVLEFNNDDLKTSITINEDNQWLFTSIPYDKGWSVKVNGEKVQPIKVNQGFLGLQLDAGEYEIEFSYWPIGLNIGIILTACCSGLFIFFLIADRRKRQ</sequence>
<feature type="transmembrane region" description="Helical" evidence="1">
    <location>
        <begin position="353"/>
        <end position="372"/>
    </location>
</feature>
<feature type="transmembrane region" description="Helical" evidence="1">
    <location>
        <begin position="121"/>
        <end position="137"/>
    </location>
</feature>
<name>A0A9X4XDD5_9FIRM</name>
<dbReference type="Pfam" id="PF09586">
    <property type="entry name" value="YfhO"/>
    <property type="match status" value="1"/>
</dbReference>
<evidence type="ECO:0000313" key="2">
    <source>
        <dbReference type="EMBL" id="MTK21306.1"/>
    </source>
</evidence>
<dbReference type="RefSeq" id="WP_006784204.1">
    <property type="nucleotide sequence ID" value="NZ_CAJJOK010000002.1"/>
</dbReference>
<proteinExistence type="predicted"/>
<keyword evidence="1" id="KW-0472">Membrane</keyword>
<dbReference type="AlphaFoldDB" id="A0A9X4XDD5"/>
<evidence type="ECO:0000256" key="1">
    <source>
        <dbReference type="SAM" id="Phobius"/>
    </source>
</evidence>
<organism evidence="2 3">
    <name type="scientific">Turicibacter sanguinis</name>
    <dbReference type="NCBI Taxonomy" id="154288"/>
    <lineage>
        <taxon>Bacteria</taxon>
        <taxon>Bacillati</taxon>
        <taxon>Bacillota</taxon>
        <taxon>Erysipelotrichia</taxon>
        <taxon>Erysipelotrichales</taxon>
        <taxon>Turicibacteraceae</taxon>
        <taxon>Turicibacter</taxon>
    </lineage>
</organism>
<accession>A0A9X4XDD5</accession>
<feature type="transmembrane region" description="Helical" evidence="1">
    <location>
        <begin position="420"/>
        <end position="441"/>
    </location>
</feature>
<feature type="transmembrane region" description="Helical" evidence="1">
    <location>
        <begin position="219"/>
        <end position="241"/>
    </location>
</feature>
<feature type="transmembrane region" description="Helical" evidence="1">
    <location>
        <begin position="297"/>
        <end position="315"/>
    </location>
</feature>
<feature type="transmembrane region" description="Helical" evidence="1">
    <location>
        <begin position="95"/>
        <end position="114"/>
    </location>
</feature>
<feature type="transmembrane region" description="Helical" evidence="1">
    <location>
        <begin position="824"/>
        <end position="849"/>
    </location>
</feature>
<reference evidence="2 3" key="1">
    <citation type="journal article" date="2019" name="Nat. Med.">
        <title>A library of human gut bacterial isolates paired with longitudinal multiomics data enables mechanistic microbiome research.</title>
        <authorList>
            <person name="Poyet M."/>
            <person name="Groussin M."/>
            <person name="Gibbons S.M."/>
            <person name="Avila-Pacheco J."/>
            <person name="Jiang X."/>
            <person name="Kearney S.M."/>
            <person name="Perrotta A.R."/>
            <person name="Berdy B."/>
            <person name="Zhao S."/>
            <person name="Lieberman T.D."/>
            <person name="Swanson P.K."/>
            <person name="Smith M."/>
            <person name="Roesemann S."/>
            <person name="Alexander J.E."/>
            <person name="Rich S.A."/>
            <person name="Livny J."/>
            <person name="Vlamakis H."/>
            <person name="Clish C."/>
            <person name="Bullock K."/>
            <person name="Deik A."/>
            <person name="Scott J."/>
            <person name="Pierce K.A."/>
            <person name="Xavier R.J."/>
            <person name="Alm E.J."/>
        </authorList>
    </citation>
    <scope>NUCLEOTIDE SEQUENCE [LARGE SCALE GENOMIC DNA]</scope>
    <source>
        <strain evidence="2 3">BIOML-A198</strain>
    </source>
</reference>
<feature type="transmembrane region" description="Helical" evidence="1">
    <location>
        <begin position="384"/>
        <end position="408"/>
    </location>
</feature>
<dbReference type="Proteomes" id="UP000487649">
    <property type="component" value="Unassembled WGS sequence"/>
</dbReference>
<keyword evidence="1" id="KW-1133">Transmembrane helix</keyword>
<feature type="transmembrane region" description="Helical" evidence="1">
    <location>
        <begin position="448"/>
        <end position="467"/>
    </location>
</feature>
<dbReference type="EMBL" id="WMQE01000014">
    <property type="protein sequence ID" value="MTK21306.1"/>
    <property type="molecule type" value="Genomic_DNA"/>
</dbReference>
<feature type="transmembrane region" description="Helical" evidence="1">
    <location>
        <begin position="172"/>
        <end position="199"/>
    </location>
</feature>
<dbReference type="PANTHER" id="PTHR38454:SF1">
    <property type="entry name" value="INTEGRAL MEMBRANE PROTEIN"/>
    <property type="match status" value="1"/>
</dbReference>
<comment type="caution">
    <text evidence="2">The sequence shown here is derived from an EMBL/GenBank/DDBJ whole genome shotgun (WGS) entry which is preliminary data.</text>
</comment>